<dbReference type="Proteomes" id="UP000824469">
    <property type="component" value="Unassembled WGS sequence"/>
</dbReference>
<comment type="caution">
    <text evidence="1">The sequence shown here is derived from an EMBL/GenBank/DDBJ whole genome shotgun (WGS) entry which is preliminary data.</text>
</comment>
<name>A0AA38L0Q3_TAXCH</name>
<proteinExistence type="predicted"/>
<dbReference type="AlphaFoldDB" id="A0AA38L0Q3"/>
<gene>
    <name evidence="1" type="ORF">KI387_026231</name>
</gene>
<evidence type="ECO:0000313" key="2">
    <source>
        <dbReference type="Proteomes" id="UP000824469"/>
    </source>
</evidence>
<keyword evidence="2" id="KW-1185">Reference proteome</keyword>
<feature type="non-terminal residue" evidence="1">
    <location>
        <position position="1"/>
    </location>
</feature>
<reference evidence="1 2" key="1">
    <citation type="journal article" date="2021" name="Nat. Plants">
        <title>The Taxus genome provides insights into paclitaxel biosynthesis.</title>
        <authorList>
            <person name="Xiong X."/>
            <person name="Gou J."/>
            <person name="Liao Q."/>
            <person name="Li Y."/>
            <person name="Zhou Q."/>
            <person name="Bi G."/>
            <person name="Li C."/>
            <person name="Du R."/>
            <person name="Wang X."/>
            <person name="Sun T."/>
            <person name="Guo L."/>
            <person name="Liang H."/>
            <person name="Lu P."/>
            <person name="Wu Y."/>
            <person name="Zhang Z."/>
            <person name="Ro D.K."/>
            <person name="Shang Y."/>
            <person name="Huang S."/>
            <person name="Yan J."/>
        </authorList>
    </citation>
    <scope>NUCLEOTIDE SEQUENCE [LARGE SCALE GENOMIC DNA]</scope>
    <source>
        <strain evidence="1">Ta-2019</strain>
    </source>
</reference>
<dbReference type="EMBL" id="JAHRHJ020000006">
    <property type="protein sequence ID" value="KAH9311196.1"/>
    <property type="molecule type" value="Genomic_DNA"/>
</dbReference>
<accession>A0AA38L0Q3</accession>
<organism evidence="1 2">
    <name type="scientific">Taxus chinensis</name>
    <name type="common">Chinese yew</name>
    <name type="synonym">Taxus wallichiana var. chinensis</name>
    <dbReference type="NCBI Taxonomy" id="29808"/>
    <lineage>
        <taxon>Eukaryota</taxon>
        <taxon>Viridiplantae</taxon>
        <taxon>Streptophyta</taxon>
        <taxon>Embryophyta</taxon>
        <taxon>Tracheophyta</taxon>
        <taxon>Spermatophyta</taxon>
        <taxon>Pinopsida</taxon>
        <taxon>Pinidae</taxon>
        <taxon>Conifers II</taxon>
        <taxon>Cupressales</taxon>
        <taxon>Taxaceae</taxon>
        <taxon>Taxus</taxon>
    </lineage>
</organism>
<protein>
    <submittedName>
        <fullName evidence="1">Uncharacterized protein</fullName>
    </submittedName>
</protein>
<sequence>AWIGCPLTELEWTVYHKTIACIDDLGVESVISGVRRVISIRTISTMQVKRCAQRGCQLFAIT</sequence>
<feature type="non-terminal residue" evidence="1">
    <location>
        <position position="62"/>
    </location>
</feature>
<evidence type="ECO:0000313" key="1">
    <source>
        <dbReference type="EMBL" id="KAH9311196.1"/>
    </source>
</evidence>